<dbReference type="AlphaFoldDB" id="A0A927R8N8"/>
<dbReference type="EMBL" id="JADBEM010000001">
    <property type="protein sequence ID" value="MBE1605599.1"/>
    <property type="molecule type" value="Genomic_DNA"/>
</dbReference>
<evidence type="ECO:0000256" key="1">
    <source>
        <dbReference type="ARBA" id="ARBA00009277"/>
    </source>
</evidence>
<dbReference type="SUPFAM" id="SSF53098">
    <property type="entry name" value="Ribonuclease H-like"/>
    <property type="match status" value="1"/>
</dbReference>
<dbReference type="InterPro" id="IPR012337">
    <property type="entry name" value="RNaseH-like_sf"/>
</dbReference>
<comment type="similarity">
    <text evidence="1">Belongs to the transposase IS21/IS408/IS1162 family.</text>
</comment>
<organism evidence="3 4">
    <name type="scientific">Actinopolymorpha pittospori</name>
    <dbReference type="NCBI Taxonomy" id="648752"/>
    <lineage>
        <taxon>Bacteria</taxon>
        <taxon>Bacillati</taxon>
        <taxon>Actinomycetota</taxon>
        <taxon>Actinomycetes</taxon>
        <taxon>Propionibacteriales</taxon>
        <taxon>Actinopolymorphaceae</taxon>
        <taxon>Actinopolymorpha</taxon>
    </lineage>
</organism>
<reference evidence="3" key="1">
    <citation type="submission" date="2020-10" db="EMBL/GenBank/DDBJ databases">
        <title>Sequencing the genomes of 1000 actinobacteria strains.</title>
        <authorList>
            <person name="Klenk H.-P."/>
        </authorList>
    </citation>
    <scope>NUCLEOTIDE SEQUENCE</scope>
    <source>
        <strain evidence="3">DSM 45354</strain>
    </source>
</reference>
<dbReference type="GO" id="GO:0015074">
    <property type="term" value="P:DNA integration"/>
    <property type="evidence" value="ECO:0007669"/>
    <property type="project" value="InterPro"/>
</dbReference>
<proteinExistence type="inferred from homology"/>
<evidence type="ECO:0000313" key="4">
    <source>
        <dbReference type="Proteomes" id="UP000638648"/>
    </source>
</evidence>
<dbReference type="Gene3D" id="3.30.420.10">
    <property type="entry name" value="Ribonuclease H-like superfamily/Ribonuclease H"/>
    <property type="match status" value="1"/>
</dbReference>
<dbReference type="InterPro" id="IPR001584">
    <property type="entry name" value="Integrase_cat-core"/>
</dbReference>
<dbReference type="PROSITE" id="PS50994">
    <property type="entry name" value="INTEGRASE"/>
    <property type="match status" value="1"/>
</dbReference>
<name>A0A927R8N8_9ACTN</name>
<dbReference type="GO" id="GO:0000150">
    <property type="term" value="F:DNA strand exchange activity"/>
    <property type="evidence" value="ECO:0007669"/>
    <property type="project" value="InterPro"/>
</dbReference>
<feature type="domain" description="Integrase catalytic" evidence="2">
    <location>
        <begin position="110"/>
        <end position="288"/>
    </location>
</feature>
<dbReference type="PANTHER" id="PTHR35004:SF8">
    <property type="entry name" value="TRANSPOSASE RV3428C-RELATED"/>
    <property type="match status" value="1"/>
</dbReference>
<comment type="caution">
    <text evidence="3">The sequence shown here is derived from an EMBL/GenBank/DDBJ whole genome shotgun (WGS) entry which is preliminary data.</text>
</comment>
<evidence type="ECO:0000259" key="2">
    <source>
        <dbReference type="PROSITE" id="PS50994"/>
    </source>
</evidence>
<dbReference type="InterPro" id="IPR036397">
    <property type="entry name" value="RNaseH_sf"/>
</dbReference>
<dbReference type="Pfam" id="PF22483">
    <property type="entry name" value="Mu-transpos_C_2"/>
    <property type="match status" value="1"/>
</dbReference>
<dbReference type="PANTHER" id="PTHR35004">
    <property type="entry name" value="TRANSPOSASE RV3428C-RELATED"/>
    <property type="match status" value="1"/>
</dbReference>
<dbReference type="InterPro" id="IPR006120">
    <property type="entry name" value="Resolvase_HTH_dom"/>
</dbReference>
<protein>
    <submittedName>
        <fullName evidence="3">Transposase</fullName>
    </submittedName>
</protein>
<dbReference type="Proteomes" id="UP000638648">
    <property type="component" value="Unassembled WGS sequence"/>
</dbReference>
<sequence>MSVEDWAEIRRLSRAEKMPIKAIARVMGISRNTVRRALAADGPPRYQRAGRGSIVDAVEPRIRELLAAWPDMPATVIAERIGWDRSITVLKDRVRELRPVYLPPDPASRTAYDPGGIAQCDFWFPDIEIPVGHGQTRTAKQLPVLVMITGYARWLCAMLVPSRAGEDLFTGWWRLLSGLGGVPHTLVWDGEGAVGRWRRGASELTTDTQAFRGTLGTKVLICRPADPEAKGLVERANGYLETSFLPGRSFSCPADFNTQLAGWLGLANGRHRRALGCAATDRIDADRAAMLVLPPVAPATGWRASTRLARDHYIRLDGNDYSVHPGVIGRRVEVIADLDRVRVLCEGRIVADHERCWAKHQTLTDPGHRTAATSLRKARLTVAREPAGSQVVEQRQLSDYDAIFGLEDPAAATQESVDTQGVVAS</sequence>
<dbReference type="Pfam" id="PF02796">
    <property type="entry name" value="HTH_7"/>
    <property type="match status" value="1"/>
</dbReference>
<evidence type="ECO:0000313" key="3">
    <source>
        <dbReference type="EMBL" id="MBE1605599.1"/>
    </source>
</evidence>
<dbReference type="GO" id="GO:0003677">
    <property type="term" value="F:DNA binding"/>
    <property type="evidence" value="ECO:0007669"/>
    <property type="project" value="InterPro"/>
</dbReference>
<dbReference type="InterPro" id="IPR054353">
    <property type="entry name" value="IstA-like_C"/>
</dbReference>
<dbReference type="NCBIfam" id="NF033546">
    <property type="entry name" value="transpos_IS21"/>
    <property type="match status" value="1"/>
</dbReference>
<accession>A0A927R8N8</accession>
<gene>
    <name evidence="3" type="ORF">HEB94_002447</name>
</gene>
<keyword evidence="4" id="KW-1185">Reference proteome</keyword>